<dbReference type="PANTHER" id="PTHR43884">
    <property type="entry name" value="ACYL-COA DEHYDROGENASE"/>
    <property type="match status" value="1"/>
</dbReference>
<evidence type="ECO:0000256" key="10">
    <source>
        <dbReference type="ARBA" id="ARBA00023002"/>
    </source>
</evidence>
<dbReference type="PANTHER" id="PTHR43884:SF9">
    <property type="entry name" value="COMPLEX I ASSEMBLY FACTOR ACAD9, MITOCHONDRIAL"/>
    <property type="match status" value="1"/>
</dbReference>
<keyword evidence="7 31" id="KW-0274">FAD</keyword>
<comment type="similarity">
    <text evidence="3 31">Belongs to the acyl-CoA dehydrogenase family.</text>
</comment>
<comment type="catalytic activity">
    <reaction evidence="26">
        <text>nonanoyl-CoA + oxidized [electron-transfer flavoprotein] + H(+) = (2E)-nonenoyl-CoA + reduced [electron-transfer flavoprotein]</text>
        <dbReference type="Rhea" id="RHEA:48208"/>
        <dbReference type="Rhea" id="RHEA-COMP:10685"/>
        <dbReference type="Rhea" id="RHEA-COMP:10686"/>
        <dbReference type="ChEBI" id="CHEBI:15378"/>
        <dbReference type="ChEBI" id="CHEBI:57692"/>
        <dbReference type="ChEBI" id="CHEBI:58307"/>
        <dbReference type="ChEBI" id="CHEBI:76291"/>
        <dbReference type="ChEBI" id="CHEBI:76292"/>
    </reaction>
    <physiologicalReaction direction="left-to-right" evidence="26">
        <dbReference type="Rhea" id="RHEA:48209"/>
    </physiologicalReaction>
</comment>
<evidence type="ECO:0000256" key="14">
    <source>
        <dbReference type="ARBA" id="ARBA00047916"/>
    </source>
</evidence>
<comment type="cofactor">
    <cofactor evidence="1 31">
        <name>FAD</name>
        <dbReference type="ChEBI" id="CHEBI:57692"/>
    </cofactor>
</comment>
<evidence type="ECO:0000259" key="35">
    <source>
        <dbReference type="Pfam" id="PF21343"/>
    </source>
</evidence>
<keyword evidence="8" id="KW-0809">Transit peptide</keyword>
<keyword evidence="9" id="KW-0007">Acetylation</keyword>
<evidence type="ECO:0000256" key="12">
    <source>
        <dbReference type="ARBA" id="ARBA00023136"/>
    </source>
</evidence>
<dbReference type="GO" id="GO:0050660">
    <property type="term" value="F:flavin adenine dinucleotide binding"/>
    <property type="evidence" value="ECO:0007669"/>
    <property type="project" value="InterPro"/>
</dbReference>
<keyword evidence="12" id="KW-0472">Membrane</keyword>
<evidence type="ECO:0000256" key="22">
    <source>
        <dbReference type="ARBA" id="ARBA00051582"/>
    </source>
</evidence>
<dbReference type="PROSITE" id="PS00073">
    <property type="entry name" value="ACYL_COA_DH_2"/>
    <property type="match status" value="1"/>
</dbReference>
<dbReference type="FunFam" id="2.40.110.10:FF:000006">
    <property type="entry name" value="very long-chain specific acyl-CoA dehydrogenase, mitochondrial"/>
    <property type="match status" value="1"/>
</dbReference>
<comment type="catalytic activity">
    <reaction evidence="24">
        <text>heptadecanoyl-CoA + oxidized [electron-transfer flavoprotein] + H(+) = trans-2-heptadecenoyl-CoA + reduced [electron-transfer flavoprotein]</text>
        <dbReference type="Rhea" id="RHEA:48196"/>
        <dbReference type="Rhea" id="RHEA-COMP:10685"/>
        <dbReference type="Rhea" id="RHEA-COMP:10686"/>
        <dbReference type="ChEBI" id="CHEBI:15378"/>
        <dbReference type="ChEBI" id="CHEBI:57692"/>
        <dbReference type="ChEBI" id="CHEBI:58307"/>
        <dbReference type="ChEBI" id="CHEBI:74307"/>
        <dbReference type="ChEBI" id="CHEBI:77551"/>
    </reaction>
    <physiologicalReaction direction="left-to-right" evidence="24">
        <dbReference type="Rhea" id="RHEA:48197"/>
    </physiologicalReaction>
</comment>
<dbReference type="GO" id="GO:0005743">
    <property type="term" value="C:mitochondrial inner membrane"/>
    <property type="evidence" value="ECO:0007669"/>
    <property type="project" value="UniProtKB-SubCell"/>
</dbReference>
<dbReference type="GO" id="GO:0003995">
    <property type="term" value="F:acyl-CoA dehydrogenase activity"/>
    <property type="evidence" value="ECO:0007669"/>
    <property type="project" value="InterPro"/>
</dbReference>
<dbReference type="InterPro" id="IPR037069">
    <property type="entry name" value="AcylCoA_DH/ox_N_sf"/>
</dbReference>
<evidence type="ECO:0000256" key="29">
    <source>
        <dbReference type="ARBA" id="ARBA00073945"/>
    </source>
</evidence>
<keyword evidence="10 31" id="KW-0560">Oxidoreductase</keyword>
<dbReference type="InterPro" id="IPR049448">
    <property type="entry name" value="ACAD9/ACADV-like_C"/>
</dbReference>
<dbReference type="Proteomes" id="UP000472263">
    <property type="component" value="Chromosome 5"/>
</dbReference>
<evidence type="ECO:0000256" key="21">
    <source>
        <dbReference type="ARBA" id="ARBA00051128"/>
    </source>
</evidence>
<keyword evidence="4" id="KW-0597">Phosphoprotein</keyword>
<evidence type="ECO:0000256" key="26">
    <source>
        <dbReference type="ARBA" id="ARBA00052466"/>
    </source>
</evidence>
<keyword evidence="5 31" id="KW-0285">Flavoprotein</keyword>
<dbReference type="SUPFAM" id="SSF56645">
    <property type="entry name" value="Acyl-CoA dehydrogenase NM domain-like"/>
    <property type="match status" value="1"/>
</dbReference>
<dbReference type="InterPro" id="IPR036250">
    <property type="entry name" value="AcylCo_DH-like_C"/>
</dbReference>
<comment type="catalytic activity">
    <reaction evidence="20">
        <text>pentadecanoyl-CoA + oxidized [electron-transfer flavoprotein] + H(+) = (2E)-pentadecenoyl-CoA + reduced [electron-transfer flavoprotein]</text>
        <dbReference type="Rhea" id="RHEA:48204"/>
        <dbReference type="Rhea" id="RHEA-COMP:10685"/>
        <dbReference type="Rhea" id="RHEA-COMP:10686"/>
        <dbReference type="ChEBI" id="CHEBI:15378"/>
        <dbReference type="ChEBI" id="CHEBI:57692"/>
        <dbReference type="ChEBI" id="CHEBI:58307"/>
        <dbReference type="ChEBI" id="CHEBI:74309"/>
        <dbReference type="ChEBI" id="CHEBI:77545"/>
    </reaction>
    <physiologicalReaction direction="left-to-right" evidence="20">
        <dbReference type="Rhea" id="RHEA:48205"/>
    </physiologicalReaction>
</comment>
<evidence type="ECO:0000256" key="16">
    <source>
        <dbReference type="ARBA" id="ARBA00049038"/>
    </source>
</evidence>
<keyword evidence="11" id="KW-0496">Mitochondrion</keyword>
<dbReference type="InterPro" id="IPR009075">
    <property type="entry name" value="AcylCo_DH/oxidase_C"/>
</dbReference>
<dbReference type="CDD" id="cd01161">
    <property type="entry name" value="VLCAD"/>
    <property type="match status" value="1"/>
</dbReference>
<dbReference type="AlphaFoldDB" id="A0A668AAV1"/>
<name>A0A668AAV1_9TELE</name>
<evidence type="ECO:0000256" key="18">
    <source>
        <dbReference type="ARBA" id="ARBA00049224"/>
    </source>
</evidence>
<feature type="domain" description="ACAD9/ACADV-like C-terminal" evidence="35">
    <location>
        <begin position="444"/>
        <end position="562"/>
    </location>
</feature>
<comment type="catalytic activity">
    <reaction evidence="18">
        <text>octadecanoyl-CoA + oxidized [electron-transfer flavoprotein] + H(+) = (2E)-octadecenoyl-CoA + reduced [electron-transfer flavoprotein]</text>
        <dbReference type="Rhea" id="RHEA:47240"/>
        <dbReference type="Rhea" id="RHEA-COMP:10685"/>
        <dbReference type="Rhea" id="RHEA-COMP:10686"/>
        <dbReference type="ChEBI" id="CHEBI:15378"/>
        <dbReference type="ChEBI" id="CHEBI:57394"/>
        <dbReference type="ChEBI" id="CHEBI:57692"/>
        <dbReference type="ChEBI" id="CHEBI:58307"/>
        <dbReference type="ChEBI" id="CHEBI:71412"/>
    </reaction>
    <physiologicalReaction direction="left-to-right" evidence="18">
        <dbReference type="Rhea" id="RHEA:47241"/>
    </physiologicalReaction>
</comment>
<evidence type="ECO:0000256" key="28">
    <source>
        <dbReference type="ARBA" id="ARBA00064101"/>
    </source>
</evidence>
<dbReference type="Gene3D" id="1.10.540.10">
    <property type="entry name" value="Acyl-CoA dehydrogenase/oxidase, N-terminal domain"/>
    <property type="match status" value="1"/>
</dbReference>
<dbReference type="InterPro" id="IPR046373">
    <property type="entry name" value="Acyl-CoA_Oxase/DH_mid-dom_sf"/>
</dbReference>
<evidence type="ECO:0000259" key="33">
    <source>
        <dbReference type="Pfam" id="PF02770"/>
    </source>
</evidence>
<evidence type="ECO:0000256" key="20">
    <source>
        <dbReference type="ARBA" id="ARBA00050383"/>
    </source>
</evidence>
<dbReference type="Ensembl" id="ENSMMDT00005045901.1">
    <property type="protein sequence ID" value="ENSMMDP00005045009.1"/>
    <property type="gene ID" value="ENSMMDG00005018844.1"/>
</dbReference>
<reference evidence="36" key="1">
    <citation type="submission" date="2019-06" db="EMBL/GenBank/DDBJ databases">
        <authorList>
            <consortium name="Wellcome Sanger Institute Data Sharing"/>
        </authorList>
    </citation>
    <scope>NUCLEOTIDE SEQUENCE [LARGE SCALE GENOMIC DNA]</scope>
</reference>
<evidence type="ECO:0000256" key="24">
    <source>
        <dbReference type="ARBA" id="ARBA00052354"/>
    </source>
</evidence>
<comment type="catalytic activity">
    <reaction evidence="25">
        <text>undecanoyl-CoA + oxidized [electron-transfer flavoprotein] + H(+) = trans-2-undecenoyl-CoA + reduced [electron-transfer flavoprotein]</text>
        <dbReference type="Rhea" id="RHEA:48200"/>
        <dbReference type="Rhea" id="RHEA-COMP:10685"/>
        <dbReference type="Rhea" id="RHEA-COMP:10686"/>
        <dbReference type="ChEBI" id="CHEBI:15378"/>
        <dbReference type="ChEBI" id="CHEBI:57692"/>
        <dbReference type="ChEBI" id="CHEBI:58307"/>
        <dbReference type="ChEBI" id="CHEBI:77547"/>
        <dbReference type="ChEBI" id="CHEBI:77548"/>
    </reaction>
    <physiologicalReaction direction="left-to-right" evidence="25">
        <dbReference type="Rhea" id="RHEA:48201"/>
    </physiologicalReaction>
</comment>
<feature type="domain" description="Acyl-CoA dehydrogenase/oxidase C-terminal" evidence="32">
    <location>
        <begin position="242"/>
        <end position="389"/>
    </location>
</feature>
<comment type="catalytic activity">
    <reaction evidence="15">
        <text>oxidized [electron-transfer flavoprotein] + (9Z)-octadecenoyl-CoA + H(+) = (2E,9Z)-octadecadienoyl-CoA + reduced [electron-transfer flavoprotein]</text>
        <dbReference type="Rhea" id="RHEA:47300"/>
        <dbReference type="Rhea" id="RHEA-COMP:10685"/>
        <dbReference type="Rhea" id="RHEA-COMP:10686"/>
        <dbReference type="ChEBI" id="CHEBI:15378"/>
        <dbReference type="ChEBI" id="CHEBI:57387"/>
        <dbReference type="ChEBI" id="CHEBI:57692"/>
        <dbReference type="ChEBI" id="CHEBI:58307"/>
        <dbReference type="ChEBI" id="CHEBI:77553"/>
    </reaction>
    <physiologicalReaction direction="left-to-right" evidence="15">
        <dbReference type="Rhea" id="RHEA:47301"/>
    </physiologicalReaction>
</comment>
<dbReference type="GeneTree" id="ENSGT00940000157312"/>
<dbReference type="Pfam" id="PF21343">
    <property type="entry name" value="ACAD9-ACADV_C"/>
    <property type="match status" value="1"/>
</dbReference>
<dbReference type="InterPro" id="IPR006089">
    <property type="entry name" value="Acyl-CoA_DH_CS"/>
</dbReference>
<dbReference type="GO" id="GO:0006631">
    <property type="term" value="P:fatty acid metabolic process"/>
    <property type="evidence" value="ECO:0007669"/>
    <property type="project" value="UniProtKB-ARBA"/>
</dbReference>
<evidence type="ECO:0000256" key="19">
    <source>
        <dbReference type="ARBA" id="ARBA00050339"/>
    </source>
</evidence>
<dbReference type="Pfam" id="PF00441">
    <property type="entry name" value="Acyl-CoA_dh_1"/>
    <property type="match status" value="1"/>
</dbReference>
<dbReference type="InterPro" id="IPR009100">
    <property type="entry name" value="AcylCoA_DH/oxidase_NM_dom_sf"/>
</dbReference>
<reference evidence="36" key="2">
    <citation type="submission" date="2025-08" db="UniProtKB">
        <authorList>
            <consortium name="Ensembl"/>
        </authorList>
    </citation>
    <scope>IDENTIFICATION</scope>
</reference>
<dbReference type="SUPFAM" id="SSF47203">
    <property type="entry name" value="Acyl-CoA dehydrogenase C-terminal domain-like"/>
    <property type="match status" value="2"/>
</dbReference>
<dbReference type="InterPro" id="IPR013786">
    <property type="entry name" value="AcylCoA_DH/ox_N"/>
</dbReference>
<gene>
    <name evidence="36" type="primary">ACAD9</name>
    <name evidence="36" type="synonym">acad9</name>
</gene>
<dbReference type="Pfam" id="PF02770">
    <property type="entry name" value="Acyl-CoA_dh_M"/>
    <property type="match status" value="1"/>
</dbReference>
<proteinExistence type="inferred from homology"/>
<comment type="catalytic activity">
    <reaction evidence="23">
        <text>(4Z,7Z,10Z,13Z,16Z,19Z)-docosahexaenoyl-CoA + oxidized [electron-transfer flavoprotein] + H(+) = (2E,4Z,7Z,10Z,13Z,16Z,19Z)-docosaheptaenoyl-CoA + reduced [electron-transfer flavoprotein]</text>
        <dbReference type="Rhea" id="RHEA:48184"/>
        <dbReference type="Rhea" id="RHEA-COMP:10685"/>
        <dbReference type="Rhea" id="RHEA-COMP:10686"/>
        <dbReference type="ChEBI" id="CHEBI:15378"/>
        <dbReference type="ChEBI" id="CHEBI:57692"/>
        <dbReference type="ChEBI" id="CHEBI:58307"/>
        <dbReference type="ChEBI" id="CHEBI:74298"/>
        <dbReference type="ChEBI" id="CHEBI:77559"/>
    </reaction>
    <physiologicalReaction direction="left-to-right" evidence="23">
        <dbReference type="Rhea" id="RHEA:48185"/>
    </physiologicalReaction>
</comment>
<evidence type="ECO:0000256" key="31">
    <source>
        <dbReference type="RuleBase" id="RU362125"/>
    </source>
</evidence>
<evidence type="ECO:0000256" key="6">
    <source>
        <dbReference type="ARBA" id="ARBA00022792"/>
    </source>
</evidence>
<dbReference type="PROSITE" id="PS00072">
    <property type="entry name" value="ACYL_COA_DH_1"/>
    <property type="match status" value="1"/>
</dbReference>
<evidence type="ECO:0000256" key="11">
    <source>
        <dbReference type="ARBA" id="ARBA00023128"/>
    </source>
</evidence>
<evidence type="ECO:0000256" key="1">
    <source>
        <dbReference type="ARBA" id="ARBA00001974"/>
    </source>
</evidence>
<comment type="catalytic activity">
    <reaction evidence="22">
        <text>(9Z)-hexadecenoyl-CoA + oxidized [electron-transfer flavoprotein] + H(+) = (2E,9Z)-hexadecadienoyl-CoA + reduced [electron-transfer flavoprotein]</text>
        <dbReference type="Rhea" id="RHEA:47304"/>
        <dbReference type="Rhea" id="RHEA-COMP:10685"/>
        <dbReference type="Rhea" id="RHEA-COMP:10686"/>
        <dbReference type="ChEBI" id="CHEBI:15378"/>
        <dbReference type="ChEBI" id="CHEBI:57692"/>
        <dbReference type="ChEBI" id="CHEBI:58307"/>
        <dbReference type="ChEBI" id="CHEBI:61540"/>
        <dbReference type="ChEBI" id="CHEBI:77549"/>
    </reaction>
    <physiologicalReaction direction="left-to-right" evidence="22">
        <dbReference type="Rhea" id="RHEA:47305"/>
    </physiologicalReaction>
</comment>
<comment type="catalytic activity">
    <reaction evidence="14">
        <text>oxidized [electron-transfer flavoprotein] + hexadecanoyl-CoA + H(+) = (2E)-hexadecenoyl-CoA + reduced [electron-transfer flavoprotein]</text>
        <dbReference type="Rhea" id="RHEA:43448"/>
        <dbReference type="Rhea" id="RHEA-COMP:10685"/>
        <dbReference type="Rhea" id="RHEA-COMP:10686"/>
        <dbReference type="ChEBI" id="CHEBI:15378"/>
        <dbReference type="ChEBI" id="CHEBI:57379"/>
        <dbReference type="ChEBI" id="CHEBI:57692"/>
        <dbReference type="ChEBI" id="CHEBI:58307"/>
        <dbReference type="ChEBI" id="CHEBI:61526"/>
    </reaction>
    <physiologicalReaction direction="left-to-right" evidence="14">
        <dbReference type="Rhea" id="RHEA:43449"/>
    </physiologicalReaction>
</comment>
<evidence type="ECO:0000259" key="34">
    <source>
        <dbReference type="Pfam" id="PF02771"/>
    </source>
</evidence>
<comment type="catalytic activity">
    <reaction evidence="13">
        <text>decanoyl-CoA + oxidized [electron-transfer flavoprotein] + H(+) = (2E)-decenoyl-CoA + reduced [electron-transfer flavoprotein]</text>
        <dbReference type="Rhea" id="RHEA:48176"/>
        <dbReference type="Rhea" id="RHEA-COMP:10685"/>
        <dbReference type="Rhea" id="RHEA-COMP:10686"/>
        <dbReference type="ChEBI" id="CHEBI:15378"/>
        <dbReference type="ChEBI" id="CHEBI:57692"/>
        <dbReference type="ChEBI" id="CHEBI:58307"/>
        <dbReference type="ChEBI" id="CHEBI:61406"/>
        <dbReference type="ChEBI" id="CHEBI:61430"/>
    </reaction>
    <physiologicalReaction direction="left-to-right" evidence="13">
        <dbReference type="Rhea" id="RHEA:48177"/>
    </physiologicalReaction>
</comment>
<reference evidence="36" key="3">
    <citation type="submission" date="2025-09" db="UniProtKB">
        <authorList>
            <consortium name="Ensembl"/>
        </authorList>
    </citation>
    <scope>IDENTIFICATION</scope>
</reference>
<evidence type="ECO:0000256" key="4">
    <source>
        <dbReference type="ARBA" id="ARBA00022553"/>
    </source>
</evidence>
<evidence type="ECO:0000256" key="27">
    <source>
        <dbReference type="ARBA" id="ARBA00055983"/>
    </source>
</evidence>
<comment type="subcellular location">
    <subcellularLocation>
        <location evidence="2">Mitochondrion inner membrane</location>
        <topology evidence="2">Peripheral membrane protein</topology>
        <orientation evidence="2">Matrix side</orientation>
    </subcellularLocation>
</comment>
<dbReference type="Pfam" id="PF02771">
    <property type="entry name" value="Acyl-CoA_dh_N"/>
    <property type="match status" value="1"/>
</dbReference>
<evidence type="ECO:0000256" key="17">
    <source>
        <dbReference type="ARBA" id="ARBA00049140"/>
    </source>
</evidence>
<dbReference type="FunFam" id="1.10.540.10:FF:000001">
    <property type="entry name" value="Very long-chain-specific acyl-CoA dehydrogenase, mitochondrial"/>
    <property type="match status" value="1"/>
</dbReference>
<keyword evidence="37" id="KW-1185">Reference proteome</keyword>
<dbReference type="FunFam" id="1.20.140.10:FF:000023">
    <property type="entry name" value="Acyl-CoA dehydrogenase family member 9"/>
    <property type="match status" value="1"/>
</dbReference>
<evidence type="ECO:0000313" key="36">
    <source>
        <dbReference type="Ensembl" id="ENSMMDP00005045009.1"/>
    </source>
</evidence>
<dbReference type="Gene3D" id="2.40.110.10">
    <property type="entry name" value="Butyryl-CoA Dehydrogenase, subunit A, domain 2"/>
    <property type="match status" value="1"/>
</dbReference>
<evidence type="ECO:0000256" key="30">
    <source>
        <dbReference type="ARBA" id="ARBA00076025"/>
    </source>
</evidence>
<comment type="catalytic activity">
    <reaction evidence="19">
        <text>(9E)-octadecenoyl-CoA + oxidized [electron-transfer flavoprotein] + H(+) = (2E,9E)-octadecadienoyl-CoA + reduced [electron-transfer flavoprotein]</text>
        <dbReference type="Rhea" id="RHEA:48192"/>
        <dbReference type="Rhea" id="RHEA-COMP:10685"/>
        <dbReference type="Rhea" id="RHEA-COMP:10686"/>
        <dbReference type="ChEBI" id="CHEBI:15378"/>
        <dbReference type="ChEBI" id="CHEBI:57692"/>
        <dbReference type="ChEBI" id="CHEBI:58307"/>
        <dbReference type="ChEBI" id="CHEBI:77537"/>
        <dbReference type="ChEBI" id="CHEBI:77552"/>
    </reaction>
    <physiologicalReaction direction="left-to-right" evidence="19">
        <dbReference type="Rhea" id="RHEA:48193"/>
    </physiologicalReaction>
</comment>
<dbReference type="InterPro" id="IPR006091">
    <property type="entry name" value="Acyl-CoA_Oxase/DH_mid-dom"/>
</dbReference>
<comment type="catalytic activity">
    <reaction evidence="21">
        <text>(9Z,12Z)-octadecadienoyl-CoA + oxidized [electron-transfer flavoprotein] + H(+) = (2E,9Z,12Z)-octadecatrienoyl-CoA + reduced [electron-transfer flavoprotein]</text>
        <dbReference type="Rhea" id="RHEA:48188"/>
        <dbReference type="Rhea" id="RHEA-COMP:10685"/>
        <dbReference type="Rhea" id="RHEA-COMP:10686"/>
        <dbReference type="ChEBI" id="CHEBI:15378"/>
        <dbReference type="ChEBI" id="CHEBI:57383"/>
        <dbReference type="ChEBI" id="CHEBI:57692"/>
        <dbReference type="ChEBI" id="CHEBI:58307"/>
        <dbReference type="ChEBI" id="CHEBI:77558"/>
    </reaction>
    <physiologicalReaction direction="left-to-right" evidence="21">
        <dbReference type="Rhea" id="RHEA:48189"/>
    </physiologicalReaction>
</comment>
<evidence type="ECO:0000259" key="32">
    <source>
        <dbReference type="Pfam" id="PF00441"/>
    </source>
</evidence>
<dbReference type="FunFam" id="1.20.140.10:FF:000008">
    <property type="entry name" value="acyl-CoA dehydrogenase family member 9, mitochondrial"/>
    <property type="match status" value="1"/>
</dbReference>
<evidence type="ECO:0000256" key="3">
    <source>
        <dbReference type="ARBA" id="ARBA00009347"/>
    </source>
</evidence>
<evidence type="ECO:0000256" key="7">
    <source>
        <dbReference type="ARBA" id="ARBA00022827"/>
    </source>
</evidence>
<evidence type="ECO:0000313" key="37">
    <source>
        <dbReference type="Proteomes" id="UP000472263"/>
    </source>
</evidence>
<comment type="catalytic activity">
    <reaction evidence="16">
        <text>tetradecanoyl-CoA + oxidized [electron-transfer flavoprotein] + H(+) = (2E)-tetradecenoyl-CoA + reduced [electron-transfer flavoprotein]</text>
        <dbReference type="Rhea" id="RHEA:47316"/>
        <dbReference type="Rhea" id="RHEA-COMP:10685"/>
        <dbReference type="Rhea" id="RHEA-COMP:10686"/>
        <dbReference type="ChEBI" id="CHEBI:15378"/>
        <dbReference type="ChEBI" id="CHEBI:57385"/>
        <dbReference type="ChEBI" id="CHEBI:57692"/>
        <dbReference type="ChEBI" id="CHEBI:58307"/>
        <dbReference type="ChEBI" id="CHEBI:61405"/>
    </reaction>
    <physiologicalReaction direction="left-to-right" evidence="16">
        <dbReference type="Rhea" id="RHEA:47317"/>
    </physiologicalReaction>
</comment>
<evidence type="ECO:0000256" key="25">
    <source>
        <dbReference type="ARBA" id="ARBA00052438"/>
    </source>
</evidence>
<protein>
    <recommendedName>
        <fullName evidence="29">Complex I assembly factor ACAD9, mitochondrial</fullName>
    </recommendedName>
    <alternativeName>
        <fullName evidence="30">Acyl-CoA dehydrogenase family member 9</fullName>
    </alternativeName>
</protein>
<evidence type="ECO:0000256" key="23">
    <source>
        <dbReference type="ARBA" id="ARBA00052172"/>
    </source>
</evidence>
<feature type="domain" description="Acyl-CoA oxidase/dehydrogenase middle" evidence="33">
    <location>
        <begin position="129"/>
        <end position="230"/>
    </location>
</feature>
<organism evidence="36 37">
    <name type="scientific">Myripristis murdjan</name>
    <name type="common">pinecone soldierfish</name>
    <dbReference type="NCBI Taxonomy" id="586833"/>
    <lineage>
        <taxon>Eukaryota</taxon>
        <taxon>Metazoa</taxon>
        <taxon>Chordata</taxon>
        <taxon>Craniata</taxon>
        <taxon>Vertebrata</taxon>
        <taxon>Euteleostomi</taxon>
        <taxon>Actinopterygii</taxon>
        <taxon>Neopterygii</taxon>
        <taxon>Teleostei</taxon>
        <taxon>Neoteleostei</taxon>
        <taxon>Acanthomorphata</taxon>
        <taxon>Holocentriformes</taxon>
        <taxon>Holocentridae</taxon>
        <taxon>Myripristis</taxon>
    </lineage>
</organism>
<evidence type="ECO:0000256" key="13">
    <source>
        <dbReference type="ARBA" id="ARBA00047546"/>
    </source>
</evidence>
<comment type="subunit">
    <text evidence="28">Homodimer. Interacts with NDUFAF1 and ECSIT. Part of the mitochondrial complex I assembly/MCIA complex that comprises at least the core subunits TMEM126B, NDUFAF1, ECSIT and ACAD9 and complement subunits such as COA1 and TMEM186. Interacts with TMEM70 and TMEM242.</text>
</comment>
<evidence type="ECO:0000256" key="15">
    <source>
        <dbReference type="ARBA" id="ARBA00048725"/>
    </source>
</evidence>
<evidence type="ECO:0000256" key="8">
    <source>
        <dbReference type="ARBA" id="ARBA00022946"/>
    </source>
</evidence>
<accession>A0A668AAV1</accession>
<keyword evidence="6" id="KW-0999">Mitochondrion inner membrane</keyword>
<feature type="domain" description="Acyl-CoA dehydrogenase/oxidase N-terminal" evidence="34">
    <location>
        <begin position="17"/>
        <end position="125"/>
    </location>
</feature>
<comment type="function">
    <text evidence="27">As part of the MCIA complex, primarily participates in the assembly of the mitochondrial complex I and therefore plays a role in oxidative phosphorylation. This moonlighting protein also has a dehydrogenase activity toward a broad range of substrates with greater specificity for long-chain unsaturated acyl-CoAs. However, in vivo, it does not seem to play a primary role in fatty acid oxidation. In addition, the function in complex I assembly is independent of the dehydrogenase activity of the protein.</text>
</comment>
<comment type="catalytic activity">
    <reaction evidence="17">
        <text>eicosanoyl-CoA + oxidized [electron-transfer flavoprotein] + H(+) = (2E)-eicosenoyl-CoA + reduced [electron-transfer flavoprotein]</text>
        <dbReference type="Rhea" id="RHEA:47236"/>
        <dbReference type="Rhea" id="RHEA-COMP:10685"/>
        <dbReference type="Rhea" id="RHEA-COMP:10686"/>
        <dbReference type="ChEBI" id="CHEBI:15378"/>
        <dbReference type="ChEBI" id="CHEBI:57380"/>
        <dbReference type="ChEBI" id="CHEBI:57692"/>
        <dbReference type="ChEBI" id="CHEBI:58307"/>
        <dbReference type="ChEBI" id="CHEBI:74691"/>
    </reaction>
    <physiologicalReaction direction="left-to-right" evidence="17">
        <dbReference type="Rhea" id="RHEA:47237"/>
    </physiologicalReaction>
</comment>
<evidence type="ECO:0000256" key="9">
    <source>
        <dbReference type="ARBA" id="ARBA00022990"/>
    </source>
</evidence>
<evidence type="ECO:0000256" key="2">
    <source>
        <dbReference type="ARBA" id="ARBA00004443"/>
    </source>
</evidence>
<dbReference type="Gene3D" id="1.20.140.10">
    <property type="entry name" value="Butyryl-CoA Dehydrogenase, subunit A, domain 3"/>
    <property type="match status" value="2"/>
</dbReference>
<sequence>FKDEVFPYPEIGNEELEEINQFVAPVEKFFNEDVDSKKIDHEAKIPPETLDGLKQLGLFGIQVPEEYGGLGLSNTMYARLGEIISLDGSIAVTLAAHQAIGLKGILIAGNEAQKQKYLPKLATGEHIAAFCLTEPGSGSDAASIQTRATLSEDGKHYLLNGSKIWISNGGMADIMTVFARTEVTDKNGVKQDKISAFIVERAYGGIISGKPEDKLGIRGSNTCEVAFDNVPVPVENVIGEVGAGFKVAMNILNSGRFSMGSAGAGMIKKLIEMTSEYAATRKQFNRKLSEFGMIQEKFAVMAMNAFVMESMAYLTAGMMDRPGVPDCSLEAAMVKVFSSEGGWICVSEALQVLGGLGYTKNYPYERYLRDCRILLIFEGTNEILRMYIALTGMQYAGKILTGKIKEMKKGNVGLALGMLGKKLKTSMGGTVDFGLTGKDGVVHPSLADSAKKFEQNVYLFGSTVESLLYRYGKTIVDEQLVLKRVADVLINLYAMTAVLSRASRSISIGLRNHDHEVLLANTFCSEAFFKNNYLMTQLQKHSPENNDANIKKIAREVLEKRSYICSHPLERTY</sequence>
<evidence type="ECO:0000256" key="5">
    <source>
        <dbReference type="ARBA" id="ARBA00022630"/>
    </source>
</evidence>